<dbReference type="SUPFAM" id="SSF55021">
    <property type="entry name" value="ACT-like"/>
    <property type="match status" value="1"/>
</dbReference>
<dbReference type="CDD" id="cd04886">
    <property type="entry name" value="ACT_ThrD-II-like"/>
    <property type="match status" value="1"/>
</dbReference>
<sequence length="410" mass="43700">MTVTFADIEKARILLSGHIKRTPMLQSPGITEHLGLPVYLKAENLQRAGSFKVRGALNKIHSLTEEEKARGVIAASAGNHAQGVALAASSLGIRSVICMPEGAPIAKLEATQGYGAQVVLHGETYDDAYQKARELQAEHGYTFIHGFDDPYTIAGQGTVGLEIVEDLPDVATVVVPIGGGGLMAGVALAVKSLKPGVRVVGVQAAGAPAVFLSRQQGKLVATDSVHTIADGIAIKKPGALCWEIIREHVDDIVLVDEEEIAQSILFLLERAKVIVEGAGAVGMAALLGDKIPDLQGPVCVVLSGGNIDVNIISRIIERGLVKAGRYIRISTFVPDRPGGLQQLLATVAQAGANVIDVRHERWLNKVTIGEVEITLALETRNARHVDEILATLKAKGYHVWIIPPYRPNDW</sequence>
<reference evidence="10" key="1">
    <citation type="submission" date="2017-11" db="EMBL/GenBank/DDBJ databases">
        <title>Three new genomes from thermophilic consortium.</title>
        <authorList>
            <person name="Quaggio R."/>
            <person name="Amgarten D."/>
            <person name="Setubal J.C."/>
        </authorList>
    </citation>
    <scope>NUCLEOTIDE SEQUENCE</scope>
    <source>
        <strain evidence="10">ZCTH01-B2</strain>
    </source>
</reference>
<comment type="catalytic activity">
    <reaction evidence="1">
        <text>L-threonine = 2-oxobutanoate + NH4(+)</text>
        <dbReference type="Rhea" id="RHEA:22108"/>
        <dbReference type="ChEBI" id="CHEBI:16763"/>
        <dbReference type="ChEBI" id="CHEBI:28938"/>
        <dbReference type="ChEBI" id="CHEBI:57926"/>
        <dbReference type="EC" id="4.3.1.19"/>
    </reaction>
</comment>
<dbReference type="InterPro" id="IPR050147">
    <property type="entry name" value="Ser/Thr_Dehydratase"/>
</dbReference>
<dbReference type="InterPro" id="IPR002912">
    <property type="entry name" value="ACT_dom"/>
</dbReference>
<gene>
    <name evidence="10" type="ORF">CWE10_12320</name>
</gene>
<dbReference type="InterPro" id="IPR044561">
    <property type="entry name" value="ACT_ThrD-II-like"/>
</dbReference>
<evidence type="ECO:0000256" key="8">
    <source>
        <dbReference type="ARBA" id="ARBA00031427"/>
    </source>
</evidence>
<name>A0A953IAB5_SYMTR</name>
<dbReference type="RefSeq" id="WP_273380092.1">
    <property type="nucleotide sequence ID" value="NZ_PIUK01000125.1"/>
</dbReference>
<accession>A0A953IAB5</accession>
<protein>
    <recommendedName>
        <fullName evidence="4">threonine ammonia-lyase</fullName>
        <ecNumber evidence="4">4.3.1.19</ecNumber>
    </recommendedName>
    <alternativeName>
        <fullName evidence="8">Threonine deaminase</fullName>
    </alternativeName>
</protein>
<keyword evidence="5" id="KW-0663">Pyridoxal phosphate</keyword>
<evidence type="ECO:0000256" key="7">
    <source>
        <dbReference type="ARBA" id="ARBA00025527"/>
    </source>
</evidence>
<evidence type="ECO:0000256" key="1">
    <source>
        <dbReference type="ARBA" id="ARBA00001274"/>
    </source>
</evidence>
<comment type="caution">
    <text evidence="10">The sequence shown here is derived from an EMBL/GenBank/DDBJ whole genome shotgun (WGS) entry which is preliminary data.</text>
</comment>
<dbReference type="InterPro" id="IPR005789">
    <property type="entry name" value="Thr_deHydtase_catblc"/>
</dbReference>
<evidence type="ECO:0000256" key="3">
    <source>
        <dbReference type="ARBA" id="ARBA00010869"/>
    </source>
</evidence>
<dbReference type="AlphaFoldDB" id="A0A953IAB5"/>
<dbReference type="GO" id="GO:0009097">
    <property type="term" value="P:isoleucine biosynthetic process"/>
    <property type="evidence" value="ECO:0007669"/>
    <property type="project" value="TreeGrafter"/>
</dbReference>
<dbReference type="FunFam" id="3.40.50.1100:FF:000007">
    <property type="entry name" value="L-threonine dehydratase catabolic TdcB"/>
    <property type="match status" value="1"/>
</dbReference>
<evidence type="ECO:0000259" key="9">
    <source>
        <dbReference type="PROSITE" id="PS51671"/>
    </source>
</evidence>
<evidence type="ECO:0000313" key="11">
    <source>
        <dbReference type="Proteomes" id="UP000732377"/>
    </source>
</evidence>
<evidence type="ECO:0000313" key="10">
    <source>
        <dbReference type="EMBL" id="MBY6276974.1"/>
    </source>
</evidence>
<dbReference type="InterPro" id="IPR036052">
    <property type="entry name" value="TrpB-like_PALP_sf"/>
</dbReference>
<organism evidence="10 11">
    <name type="scientific">Symbiobacterium thermophilum</name>
    <dbReference type="NCBI Taxonomy" id="2734"/>
    <lineage>
        <taxon>Bacteria</taxon>
        <taxon>Bacillati</taxon>
        <taxon>Bacillota</taxon>
        <taxon>Clostridia</taxon>
        <taxon>Eubacteriales</taxon>
        <taxon>Symbiobacteriaceae</taxon>
        <taxon>Symbiobacterium</taxon>
    </lineage>
</organism>
<comment type="similarity">
    <text evidence="3">Belongs to the serine/threonine dehydratase family.</text>
</comment>
<keyword evidence="6" id="KW-0456">Lyase</keyword>
<proteinExistence type="inferred from homology"/>
<dbReference type="NCBIfam" id="TIGR01127">
    <property type="entry name" value="ilvA_1Cterm"/>
    <property type="match status" value="1"/>
</dbReference>
<dbReference type="PROSITE" id="PS51671">
    <property type="entry name" value="ACT"/>
    <property type="match status" value="1"/>
</dbReference>
<dbReference type="InterPro" id="IPR001926">
    <property type="entry name" value="TrpB-like_PALP"/>
</dbReference>
<dbReference type="SUPFAM" id="SSF53686">
    <property type="entry name" value="Tryptophan synthase beta subunit-like PLP-dependent enzymes"/>
    <property type="match status" value="1"/>
</dbReference>
<comment type="function">
    <text evidence="7">Catalyzes the anaerobic formation of alpha-ketobutyrate and ammonia from threonine in a two-step reaction. The first step involved a dehydration of threonine and a production of enamine intermediates (aminocrotonate), which tautomerizes to its imine form (iminobutyrate). Both intermediates are unstable and short-lived. The second step is the nonenzymatic hydrolysis of the enamine/imine intermediates to form 2-ketobutyrate and free ammonia. In the low water environment of the cell, the second step is accelerated by RidA.</text>
</comment>
<dbReference type="PANTHER" id="PTHR48078:SF6">
    <property type="entry name" value="L-THREONINE DEHYDRATASE CATABOLIC TDCB"/>
    <property type="match status" value="1"/>
</dbReference>
<evidence type="ECO:0000256" key="5">
    <source>
        <dbReference type="ARBA" id="ARBA00022898"/>
    </source>
</evidence>
<feature type="domain" description="ACT" evidence="9">
    <location>
        <begin position="328"/>
        <end position="406"/>
    </location>
</feature>
<dbReference type="EC" id="4.3.1.19" evidence="4"/>
<dbReference type="Pfam" id="PF00291">
    <property type="entry name" value="PALP"/>
    <property type="match status" value="1"/>
</dbReference>
<dbReference type="Gene3D" id="3.40.50.1100">
    <property type="match status" value="2"/>
</dbReference>
<dbReference type="GO" id="GO:0006565">
    <property type="term" value="P:L-serine catabolic process"/>
    <property type="evidence" value="ECO:0007669"/>
    <property type="project" value="TreeGrafter"/>
</dbReference>
<dbReference type="GO" id="GO:0003941">
    <property type="term" value="F:L-serine ammonia-lyase activity"/>
    <property type="evidence" value="ECO:0007669"/>
    <property type="project" value="TreeGrafter"/>
</dbReference>
<dbReference type="GO" id="GO:0004794">
    <property type="term" value="F:threonine deaminase activity"/>
    <property type="evidence" value="ECO:0007669"/>
    <property type="project" value="UniProtKB-EC"/>
</dbReference>
<comment type="cofactor">
    <cofactor evidence="2">
        <name>pyridoxal 5'-phosphate</name>
        <dbReference type="ChEBI" id="CHEBI:597326"/>
    </cofactor>
</comment>
<evidence type="ECO:0000256" key="6">
    <source>
        <dbReference type="ARBA" id="ARBA00023239"/>
    </source>
</evidence>
<dbReference type="CDD" id="cd01562">
    <property type="entry name" value="Thr-dehyd"/>
    <property type="match status" value="1"/>
</dbReference>
<dbReference type="PANTHER" id="PTHR48078">
    <property type="entry name" value="THREONINE DEHYDRATASE, MITOCHONDRIAL-RELATED"/>
    <property type="match status" value="1"/>
</dbReference>
<dbReference type="GO" id="GO:0006567">
    <property type="term" value="P:L-threonine catabolic process"/>
    <property type="evidence" value="ECO:0007669"/>
    <property type="project" value="InterPro"/>
</dbReference>
<evidence type="ECO:0000256" key="4">
    <source>
        <dbReference type="ARBA" id="ARBA00012096"/>
    </source>
</evidence>
<dbReference type="EMBL" id="PIUK01000125">
    <property type="protein sequence ID" value="MBY6276974.1"/>
    <property type="molecule type" value="Genomic_DNA"/>
</dbReference>
<dbReference type="InterPro" id="IPR045865">
    <property type="entry name" value="ACT-like_dom_sf"/>
</dbReference>
<evidence type="ECO:0000256" key="2">
    <source>
        <dbReference type="ARBA" id="ARBA00001933"/>
    </source>
</evidence>
<dbReference type="Proteomes" id="UP000732377">
    <property type="component" value="Unassembled WGS sequence"/>
</dbReference>